<sequence length="93" mass="9986">MPFLGDLCLGFPTLPSLRVLHPLSVWHPIPLPVNPSGFCSSSTVTEGAASTMKQVILQATLGIPSTPDQKIQIPPTHKIVLPLERLQVTLKAP</sequence>
<organism evidence="1 2">
    <name type="scientific">Entomophthora muscae</name>
    <dbReference type="NCBI Taxonomy" id="34485"/>
    <lineage>
        <taxon>Eukaryota</taxon>
        <taxon>Fungi</taxon>
        <taxon>Fungi incertae sedis</taxon>
        <taxon>Zoopagomycota</taxon>
        <taxon>Entomophthoromycotina</taxon>
        <taxon>Entomophthoromycetes</taxon>
        <taxon>Entomophthorales</taxon>
        <taxon>Entomophthoraceae</taxon>
        <taxon>Entomophthora</taxon>
    </lineage>
</organism>
<reference evidence="1" key="1">
    <citation type="submission" date="2022-04" db="EMBL/GenBank/DDBJ databases">
        <title>Genome of the entomopathogenic fungus Entomophthora muscae.</title>
        <authorList>
            <person name="Elya C."/>
            <person name="Lovett B.R."/>
            <person name="Lee E."/>
            <person name="Macias A.M."/>
            <person name="Hajek A.E."/>
            <person name="De Bivort B.L."/>
            <person name="Kasson M.T."/>
            <person name="De Fine Licht H.H."/>
            <person name="Stajich J.E."/>
        </authorList>
    </citation>
    <scope>NUCLEOTIDE SEQUENCE</scope>
    <source>
        <strain evidence="1">Berkeley</strain>
    </source>
</reference>
<evidence type="ECO:0000313" key="1">
    <source>
        <dbReference type="EMBL" id="KAJ9089984.1"/>
    </source>
</evidence>
<dbReference type="Proteomes" id="UP001165960">
    <property type="component" value="Unassembled WGS sequence"/>
</dbReference>
<gene>
    <name evidence="1" type="ORF">DSO57_1007277</name>
</gene>
<keyword evidence="2" id="KW-1185">Reference proteome</keyword>
<accession>A0ACC2UTA8</accession>
<protein>
    <submittedName>
        <fullName evidence="1">Uncharacterized protein</fullName>
    </submittedName>
</protein>
<dbReference type="EMBL" id="QTSX02000021">
    <property type="protein sequence ID" value="KAJ9089984.1"/>
    <property type="molecule type" value="Genomic_DNA"/>
</dbReference>
<comment type="caution">
    <text evidence="1">The sequence shown here is derived from an EMBL/GenBank/DDBJ whole genome shotgun (WGS) entry which is preliminary data.</text>
</comment>
<proteinExistence type="predicted"/>
<evidence type="ECO:0000313" key="2">
    <source>
        <dbReference type="Proteomes" id="UP001165960"/>
    </source>
</evidence>
<name>A0ACC2UTA8_9FUNG</name>